<sequence>MDQFDSAQLLYFALLLGALVTYVIVANRRELGRLARHGVMWCLLFIGLLAAYGMWNDVSSTLVPRQSVVSAGVIDIPRGADGHYGLVADVNGTPINFMIDTGATTVVLAREDAQRAGIDLDQLAFTGVASTANGRVQTAPVHIDLALEGVIDDRFRAYVTNGEMPGSLMGMDYLNRYSKIEISDGVLRLTR</sequence>
<dbReference type="InterPro" id="IPR001969">
    <property type="entry name" value="Aspartic_peptidase_AS"/>
</dbReference>
<keyword evidence="1" id="KW-0812">Transmembrane</keyword>
<reference evidence="2 3" key="1">
    <citation type="submission" date="2017-03" db="EMBL/GenBank/DDBJ databases">
        <authorList>
            <person name="Afonso C.L."/>
            <person name="Miller P.J."/>
            <person name="Scott M.A."/>
            <person name="Spackman E."/>
            <person name="Goraichik I."/>
            <person name="Dimitrov K.M."/>
            <person name="Suarez D.L."/>
            <person name="Swayne D.E."/>
        </authorList>
    </citation>
    <scope>NUCLEOTIDE SEQUENCE [LARGE SCALE GENOMIC DNA]</scope>
    <source>
        <strain evidence="2 3">CECT 8620</strain>
    </source>
</reference>
<keyword evidence="1" id="KW-0472">Membrane</keyword>
<gene>
    <name evidence="2" type="ORF">AQS8620_02980</name>
</gene>
<dbReference type="Proteomes" id="UP000193862">
    <property type="component" value="Unassembled WGS sequence"/>
</dbReference>
<dbReference type="EMBL" id="FWFS01000012">
    <property type="protein sequence ID" value="SLN64874.1"/>
    <property type="molecule type" value="Genomic_DNA"/>
</dbReference>
<evidence type="ECO:0008006" key="4">
    <source>
        <dbReference type="Google" id="ProtNLM"/>
    </source>
</evidence>
<dbReference type="GO" id="GO:0006508">
    <property type="term" value="P:proteolysis"/>
    <property type="evidence" value="ECO:0007669"/>
    <property type="project" value="InterPro"/>
</dbReference>
<feature type="transmembrane region" description="Helical" evidence="1">
    <location>
        <begin position="38"/>
        <end position="55"/>
    </location>
</feature>
<evidence type="ECO:0000313" key="3">
    <source>
        <dbReference type="Proteomes" id="UP000193862"/>
    </source>
</evidence>
<dbReference type="AlphaFoldDB" id="A0A1Y5TI71"/>
<dbReference type="SUPFAM" id="SSF50630">
    <property type="entry name" value="Acid proteases"/>
    <property type="match status" value="1"/>
</dbReference>
<evidence type="ECO:0000313" key="2">
    <source>
        <dbReference type="EMBL" id="SLN64874.1"/>
    </source>
</evidence>
<dbReference type="CDD" id="cd05483">
    <property type="entry name" value="retropepsin_like_bacteria"/>
    <property type="match status" value="1"/>
</dbReference>
<dbReference type="InterPro" id="IPR011969">
    <property type="entry name" value="Clan_AA_Asp_peptidase_C"/>
</dbReference>
<dbReference type="OrthoDB" id="7595324at2"/>
<proteinExistence type="predicted"/>
<dbReference type="Gene3D" id="2.40.70.10">
    <property type="entry name" value="Acid Proteases"/>
    <property type="match status" value="1"/>
</dbReference>
<dbReference type="RefSeq" id="WP_085837788.1">
    <property type="nucleotide sequence ID" value="NZ_FWFS01000012.1"/>
</dbReference>
<dbReference type="InterPro" id="IPR034122">
    <property type="entry name" value="Retropepsin-like_bacterial"/>
</dbReference>
<feature type="transmembrane region" description="Helical" evidence="1">
    <location>
        <begin position="6"/>
        <end position="26"/>
    </location>
</feature>
<name>A0A1Y5TI71_9RHOB</name>
<dbReference type="GO" id="GO:0004190">
    <property type="term" value="F:aspartic-type endopeptidase activity"/>
    <property type="evidence" value="ECO:0007669"/>
    <property type="project" value="InterPro"/>
</dbReference>
<dbReference type="NCBIfam" id="TIGR02281">
    <property type="entry name" value="clan_AA_DTGA"/>
    <property type="match status" value="1"/>
</dbReference>
<dbReference type="InterPro" id="IPR021109">
    <property type="entry name" value="Peptidase_aspartic_dom_sf"/>
</dbReference>
<protein>
    <recommendedName>
        <fullName evidence="4">Retroviral aspartyl protease</fullName>
    </recommendedName>
</protein>
<evidence type="ECO:0000256" key="1">
    <source>
        <dbReference type="SAM" id="Phobius"/>
    </source>
</evidence>
<keyword evidence="3" id="KW-1185">Reference proteome</keyword>
<organism evidence="2 3">
    <name type="scientific">Aquimixticola soesokkakensis</name>
    <dbReference type="NCBI Taxonomy" id="1519096"/>
    <lineage>
        <taxon>Bacteria</taxon>
        <taxon>Pseudomonadati</taxon>
        <taxon>Pseudomonadota</taxon>
        <taxon>Alphaproteobacteria</taxon>
        <taxon>Rhodobacterales</taxon>
        <taxon>Paracoccaceae</taxon>
        <taxon>Aquimixticola</taxon>
    </lineage>
</organism>
<dbReference type="PROSITE" id="PS00141">
    <property type="entry name" value="ASP_PROTEASE"/>
    <property type="match status" value="1"/>
</dbReference>
<dbReference type="Pfam" id="PF13975">
    <property type="entry name" value="gag-asp_proteas"/>
    <property type="match status" value="1"/>
</dbReference>
<accession>A0A1Y5TI71</accession>
<keyword evidence="1" id="KW-1133">Transmembrane helix</keyword>